<name>A0A4R1BTL5_9ACTN</name>
<comment type="similarity">
    <text evidence="1">Belongs to the bacterial solute-binding protein 1 family.</text>
</comment>
<dbReference type="AlphaFoldDB" id="A0A4R1BTL5"/>
<sequence length="264" mass="28715">PTTWDELQEVARQVAEQSGTRFGFVFQGAEYEGGVVNGLEYIWTHGGDALDPEDPSVVTIGSQEAIAGLTTERSMVEEGVSPEAVSTYQEMDAHTAFLNGDAVFMRNWPYVYALAAEGGDFNVTQDQIGIAPLPTAEGQESFSCLGGWNMFINAASPNPDAAWEFIQFATAPEQQKFRALEGSFLPTRTELYDDQEILDNVPVIALGREAIQNVRSRPVSPYYSDMSLVLAAEFNASLRGAKSPEEAAQTSQSELERIIEQGGG</sequence>
<accession>A0A4R1BTL5</accession>
<dbReference type="Proteomes" id="UP000295244">
    <property type="component" value="Unassembled WGS sequence"/>
</dbReference>
<dbReference type="OrthoDB" id="3495561at2"/>
<dbReference type="InterPro" id="IPR006059">
    <property type="entry name" value="SBP"/>
</dbReference>
<evidence type="ECO:0000256" key="4">
    <source>
        <dbReference type="SAM" id="MobiDB-lite"/>
    </source>
</evidence>
<evidence type="ECO:0000256" key="1">
    <source>
        <dbReference type="ARBA" id="ARBA00008520"/>
    </source>
</evidence>
<dbReference type="SUPFAM" id="SSF53850">
    <property type="entry name" value="Periplasmic binding protein-like II"/>
    <property type="match status" value="1"/>
</dbReference>
<feature type="region of interest" description="Disordered" evidence="4">
    <location>
        <begin position="242"/>
        <end position="264"/>
    </location>
</feature>
<dbReference type="GO" id="GO:1901982">
    <property type="term" value="F:maltose binding"/>
    <property type="evidence" value="ECO:0007669"/>
    <property type="project" value="TreeGrafter"/>
</dbReference>
<dbReference type="Pfam" id="PF01547">
    <property type="entry name" value="SBP_bac_1"/>
    <property type="match status" value="1"/>
</dbReference>
<dbReference type="GO" id="GO:0015768">
    <property type="term" value="P:maltose transport"/>
    <property type="evidence" value="ECO:0007669"/>
    <property type="project" value="TreeGrafter"/>
</dbReference>
<dbReference type="EMBL" id="SKBU01000002">
    <property type="protein sequence ID" value="TCJ20625.1"/>
    <property type="molecule type" value="Genomic_DNA"/>
</dbReference>
<protein>
    <submittedName>
        <fullName evidence="5">Extracellular solute-binding protein</fullName>
    </submittedName>
</protein>
<keyword evidence="3" id="KW-0732">Signal</keyword>
<dbReference type="GO" id="GO:0055052">
    <property type="term" value="C:ATP-binding cassette (ABC) transporter complex, substrate-binding subunit-containing"/>
    <property type="evidence" value="ECO:0007669"/>
    <property type="project" value="TreeGrafter"/>
</dbReference>
<evidence type="ECO:0000313" key="6">
    <source>
        <dbReference type="Proteomes" id="UP000295244"/>
    </source>
</evidence>
<evidence type="ECO:0000256" key="3">
    <source>
        <dbReference type="ARBA" id="ARBA00022729"/>
    </source>
</evidence>
<feature type="compositionally biased region" description="Basic and acidic residues" evidence="4">
    <location>
        <begin position="254"/>
        <end position="264"/>
    </location>
</feature>
<evidence type="ECO:0000256" key="2">
    <source>
        <dbReference type="ARBA" id="ARBA00022448"/>
    </source>
</evidence>
<dbReference type="RefSeq" id="WP_132687342.1">
    <property type="nucleotide sequence ID" value="NZ_SKBU01000002.1"/>
</dbReference>
<dbReference type="GO" id="GO:0042956">
    <property type="term" value="P:maltodextrin transmembrane transport"/>
    <property type="evidence" value="ECO:0007669"/>
    <property type="project" value="TreeGrafter"/>
</dbReference>
<comment type="caution">
    <text evidence="5">The sequence shown here is derived from an EMBL/GenBank/DDBJ whole genome shotgun (WGS) entry which is preliminary data.</text>
</comment>
<keyword evidence="6" id="KW-1185">Reference proteome</keyword>
<dbReference type="PANTHER" id="PTHR30061:SF50">
    <property type="entry name" value="MALTOSE_MALTODEXTRIN-BINDING PERIPLASMIC PROTEIN"/>
    <property type="match status" value="1"/>
</dbReference>
<feature type="non-terminal residue" evidence="5">
    <location>
        <position position="1"/>
    </location>
</feature>
<evidence type="ECO:0000313" key="5">
    <source>
        <dbReference type="EMBL" id="TCJ20625.1"/>
    </source>
</evidence>
<dbReference type="PANTHER" id="PTHR30061">
    <property type="entry name" value="MALTOSE-BINDING PERIPLASMIC PROTEIN"/>
    <property type="match status" value="1"/>
</dbReference>
<keyword evidence="2" id="KW-0813">Transport</keyword>
<reference evidence="5 6" key="1">
    <citation type="submission" date="2019-03" db="EMBL/GenBank/DDBJ databases">
        <title>Whole genome sequence of a novel Rubrobacter taiwanensis strain, isolated from Yellowstone National Park.</title>
        <authorList>
            <person name="Freed S."/>
            <person name="Ramaley R.F."/>
            <person name="Kyndt J.A."/>
        </authorList>
    </citation>
    <scope>NUCLEOTIDE SEQUENCE [LARGE SCALE GENOMIC DNA]</scope>
    <source>
        <strain evidence="5 6">Yellowstone</strain>
    </source>
</reference>
<gene>
    <name evidence="5" type="ORF">E0L93_01020</name>
</gene>
<dbReference type="Gene3D" id="3.40.190.10">
    <property type="entry name" value="Periplasmic binding protein-like II"/>
    <property type="match status" value="2"/>
</dbReference>
<organism evidence="5 6">
    <name type="scientific">Rubrobacter taiwanensis</name>
    <dbReference type="NCBI Taxonomy" id="185139"/>
    <lineage>
        <taxon>Bacteria</taxon>
        <taxon>Bacillati</taxon>
        <taxon>Actinomycetota</taxon>
        <taxon>Rubrobacteria</taxon>
        <taxon>Rubrobacterales</taxon>
        <taxon>Rubrobacteraceae</taxon>
        <taxon>Rubrobacter</taxon>
    </lineage>
</organism>
<proteinExistence type="inferred from homology"/>